<proteinExistence type="predicted"/>
<evidence type="ECO:0000313" key="2">
    <source>
        <dbReference type="Proteomes" id="UP000887013"/>
    </source>
</evidence>
<gene>
    <name evidence="1" type="ORF">NPIL_682791</name>
</gene>
<accession>A0A8X6P523</accession>
<keyword evidence="2" id="KW-1185">Reference proteome</keyword>
<sequence length="95" mass="10308">ELHLACNYVTIAIQSISAAIECYNGDDIGAETSKTGTTAMGIEIIVSTKKEFGTKEKVFSPSFVSDGWLPGSLDNNKRPTCSSPLELVYRDVRGY</sequence>
<dbReference type="AlphaFoldDB" id="A0A8X6P523"/>
<feature type="non-terminal residue" evidence="1">
    <location>
        <position position="1"/>
    </location>
</feature>
<evidence type="ECO:0000313" key="1">
    <source>
        <dbReference type="EMBL" id="GFT47882.1"/>
    </source>
</evidence>
<organism evidence="1 2">
    <name type="scientific">Nephila pilipes</name>
    <name type="common">Giant wood spider</name>
    <name type="synonym">Nephila maculata</name>
    <dbReference type="NCBI Taxonomy" id="299642"/>
    <lineage>
        <taxon>Eukaryota</taxon>
        <taxon>Metazoa</taxon>
        <taxon>Ecdysozoa</taxon>
        <taxon>Arthropoda</taxon>
        <taxon>Chelicerata</taxon>
        <taxon>Arachnida</taxon>
        <taxon>Araneae</taxon>
        <taxon>Araneomorphae</taxon>
        <taxon>Entelegynae</taxon>
        <taxon>Araneoidea</taxon>
        <taxon>Nephilidae</taxon>
        <taxon>Nephila</taxon>
    </lineage>
</organism>
<comment type="caution">
    <text evidence="1">The sequence shown here is derived from an EMBL/GenBank/DDBJ whole genome shotgun (WGS) entry which is preliminary data.</text>
</comment>
<name>A0A8X6P523_NEPPI</name>
<dbReference type="EMBL" id="BMAW01016208">
    <property type="protein sequence ID" value="GFT47882.1"/>
    <property type="molecule type" value="Genomic_DNA"/>
</dbReference>
<reference evidence="1" key="1">
    <citation type="submission" date="2020-08" db="EMBL/GenBank/DDBJ databases">
        <title>Multicomponent nature underlies the extraordinary mechanical properties of spider dragline silk.</title>
        <authorList>
            <person name="Kono N."/>
            <person name="Nakamura H."/>
            <person name="Mori M."/>
            <person name="Yoshida Y."/>
            <person name="Ohtoshi R."/>
            <person name="Malay A.D."/>
            <person name="Moran D.A.P."/>
            <person name="Tomita M."/>
            <person name="Numata K."/>
            <person name="Arakawa K."/>
        </authorList>
    </citation>
    <scope>NUCLEOTIDE SEQUENCE</scope>
</reference>
<dbReference type="Proteomes" id="UP000887013">
    <property type="component" value="Unassembled WGS sequence"/>
</dbReference>
<protein>
    <submittedName>
        <fullName evidence="1">Uncharacterized protein</fullName>
    </submittedName>
</protein>